<dbReference type="Pfam" id="PF00168">
    <property type="entry name" value="C2"/>
    <property type="match status" value="2"/>
</dbReference>
<keyword evidence="3" id="KW-0597">Phosphoprotein</keyword>
<protein>
    <submittedName>
        <fullName evidence="15">SYT4 protein</fullName>
    </submittedName>
</protein>
<keyword evidence="5" id="KW-0479">Metal-binding</keyword>
<keyword evidence="16" id="KW-1185">Reference proteome</keyword>
<keyword evidence="7" id="KW-0106">Calcium</keyword>
<dbReference type="FunFam" id="2.60.40.150:FF:000051">
    <property type="entry name" value="Synaptotagmin 11"/>
    <property type="match status" value="1"/>
</dbReference>
<dbReference type="AlphaFoldDB" id="A0A8K0EHV2"/>
<evidence type="ECO:0000256" key="6">
    <source>
        <dbReference type="ARBA" id="ARBA00022737"/>
    </source>
</evidence>
<dbReference type="GO" id="GO:0030424">
    <property type="term" value="C:axon"/>
    <property type="evidence" value="ECO:0007669"/>
    <property type="project" value="TreeGrafter"/>
</dbReference>
<dbReference type="PANTHER" id="PTHR10024:SF369">
    <property type="entry name" value="FI18813P1"/>
    <property type="match status" value="1"/>
</dbReference>
<dbReference type="Gene3D" id="2.60.40.150">
    <property type="entry name" value="C2 domain"/>
    <property type="match status" value="2"/>
</dbReference>
<dbReference type="GO" id="GO:1903531">
    <property type="term" value="P:negative regulation of secretion by cell"/>
    <property type="evidence" value="ECO:0007669"/>
    <property type="project" value="UniProtKB-ARBA"/>
</dbReference>
<keyword evidence="4 13" id="KW-0812">Transmembrane</keyword>
<evidence type="ECO:0000256" key="11">
    <source>
        <dbReference type="ARBA" id="ARBA00037847"/>
    </source>
</evidence>
<dbReference type="InterPro" id="IPR000008">
    <property type="entry name" value="C2_dom"/>
</dbReference>
<evidence type="ECO:0000313" key="16">
    <source>
        <dbReference type="Proteomes" id="UP000838412"/>
    </source>
</evidence>
<feature type="region of interest" description="Disordered" evidence="12">
    <location>
        <begin position="49"/>
        <end position="87"/>
    </location>
</feature>
<evidence type="ECO:0000256" key="10">
    <source>
        <dbReference type="ARBA" id="ARBA00023329"/>
    </source>
</evidence>
<gene>
    <name evidence="15" type="primary">SYT4</name>
    <name evidence="15" type="ORF">BLAG_LOCUS13457</name>
</gene>
<sequence>MGQHGDASESISGPAVIGTVVSVVLTIAVSVTVCICRCHRRKLLRETSFGSSSSSQSLPNNGRRADSSSPRSTISDPSKRMSPVSPAIPILPQSFSMPLPQTKTYIKTSSSDTLSIDPGLVSTDYCIENEVNQRSPRLDAIENKLDQIRERMETVPPPTTLGTLNFSVGYDVHKSAFRVTIHKANDLPIRDPQSGSADPYIKLCLLPDKKHKVKTRVLRRTRNPVFEETFTFFGLERGQLPGISLHFSVLSFDRFSRDHLIGEVTMSLAKVDMTEGEVTMTGEIVGKQTKQQKPSGKGEILVSLCYQPAANRLSVVILKARNLTGYNLMGPADPFVKLCLLQGDQKLAKKKTHVKRHTSNPVFNESFIFDVPSEGLEDMTVELQVLDHDRVSKNDQIGRLTFGGRAKTPSTLEHWKEVCENPRRQIAKWHDLQQGH</sequence>
<dbReference type="OrthoDB" id="67700at2759"/>
<comment type="subcellular location">
    <subcellularLocation>
        <location evidence="1">Cytoplasmic vesicle membrane</location>
    </subcellularLocation>
    <subcellularLocation>
        <location evidence="11">Endomembrane system</location>
        <topology evidence="11">Single-pass membrane protein</topology>
    </subcellularLocation>
</comment>
<organism evidence="15 16">
    <name type="scientific">Branchiostoma lanceolatum</name>
    <name type="common">Common lancelet</name>
    <name type="synonym">Amphioxus lanceolatum</name>
    <dbReference type="NCBI Taxonomy" id="7740"/>
    <lineage>
        <taxon>Eukaryota</taxon>
        <taxon>Metazoa</taxon>
        <taxon>Chordata</taxon>
        <taxon>Cephalochordata</taxon>
        <taxon>Leptocardii</taxon>
        <taxon>Amphioxiformes</taxon>
        <taxon>Branchiostomatidae</taxon>
        <taxon>Branchiostoma</taxon>
    </lineage>
</organism>
<feature type="compositionally biased region" description="Low complexity" evidence="12">
    <location>
        <begin position="67"/>
        <end position="76"/>
    </location>
</feature>
<dbReference type="GO" id="GO:0098793">
    <property type="term" value="C:presynapse"/>
    <property type="evidence" value="ECO:0007669"/>
    <property type="project" value="GOC"/>
</dbReference>
<keyword evidence="10" id="KW-0968">Cytoplasmic vesicle</keyword>
<evidence type="ECO:0000256" key="8">
    <source>
        <dbReference type="ARBA" id="ARBA00022989"/>
    </source>
</evidence>
<evidence type="ECO:0000256" key="9">
    <source>
        <dbReference type="ARBA" id="ARBA00023136"/>
    </source>
</evidence>
<evidence type="ECO:0000256" key="7">
    <source>
        <dbReference type="ARBA" id="ARBA00022837"/>
    </source>
</evidence>
<evidence type="ECO:0000256" key="3">
    <source>
        <dbReference type="ARBA" id="ARBA00022553"/>
    </source>
</evidence>
<dbReference type="GO" id="GO:0005509">
    <property type="term" value="F:calcium ion binding"/>
    <property type="evidence" value="ECO:0007669"/>
    <property type="project" value="TreeGrafter"/>
</dbReference>
<feature type="transmembrane region" description="Helical" evidence="13">
    <location>
        <begin position="15"/>
        <end position="36"/>
    </location>
</feature>
<comment type="similarity">
    <text evidence="2">Belongs to the synaptotagmin family.</text>
</comment>
<evidence type="ECO:0000259" key="14">
    <source>
        <dbReference type="PROSITE" id="PS50004"/>
    </source>
</evidence>
<evidence type="ECO:0000313" key="15">
    <source>
        <dbReference type="EMBL" id="CAH1253824.1"/>
    </source>
</evidence>
<dbReference type="GO" id="GO:0005886">
    <property type="term" value="C:plasma membrane"/>
    <property type="evidence" value="ECO:0007669"/>
    <property type="project" value="TreeGrafter"/>
</dbReference>
<dbReference type="FunFam" id="2.60.40.150:FF:000039">
    <property type="entry name" value="Synaptotagmin 11"/>
    <property type="match status" value="1"/>
</dbReference>
<evidence type="ECO:0000256" key="1">
    <source>
        <dbReference type="ARBA" id="ARBA00004156"/>
    </source>
</evidence>
<feature type="domain" description="C2" evidence="14">
    <location>
        <begin position="160"/>
        <end position="282"/>
    </location>
</feature>
<dbReference type="CDD" id="cd08388">
    <property type="entry name" value="C2A_Synaptotagmin-4-11"/>
    <property type="match status" value="1"/>
</dbReference>
<dbReference type="InterPro" id="IPR035892">
    <property type="entry name" value="C2_domain_sf"/>
</dbReference>
<dbReference type="PROSITE" id="PS50004">
    <property type="entry name" value="C2"/>
    <property type="match status" value="2"/>
</dbReference>
<dbReference type="InterPro" id="IPR001565">
    <property type="entry name" value="Synaptotagmin"/>
</dbReference>
<name>A0A8K0EHV2_BRALA</name>
<evidence type="ECO:0000256" key="2">
    <source>
        <dbReference type="ARBA" id="ARBA00006996"/>
    </source>
</evidence>
<dbReference type="GO" id="GO:0030276">
    <property type="term" value="F:clathrin binding"/>
    <property type="evidence" value="ECO:0007669"/>
    <property type="project" value="TreeGrafter"/>
</dbReference>
<dbReference type="GO" id="GO:0000149">
    <property type="term" value="F:SNARE binding"/>
    <property type="evidence" value="ECO:0007669"/>
    <property type="project" value="TreeGrafter"/>
</dbReference>
<dbReference type="PRINTS" id="PR00399">
    <property type="entry name" value="SYNAPTOTAGMN"/>
</dbReference>
<evidence type="ECO:0000256" key="12">
    <source>
        <dbReference type="SAM" id="MobiDB-lite"/>
    </source>
</evidence>
<dbReference type="GO" id="GO:0048791">
    <property type="term" value="P:calcium ion-regulated exocytosis of neurotransmitter"/>
    <property type="evidence" value="ECO:0007669"/>
    <property type="project" value="TreeGrafter"/>
</dbReference>
<dbReference type="Proteomes" id="UP000838412">
    <property type="component" value="Chromosome 2"/>
</dbReference>
<dbReference type="GO" id="GO:0001786">
    <property type="term" value="F:phosphatidylserine binding"/>
    <property type="evidence" value="ECO:0007669"/>
    <property type="project" value="TreeGrafter"/>
</dbReference>
<proteinExistence type="inferred from homology"/>
<keyword evidence="8 13" id="KW-1133">Transmembrane helix</keyword>
<dbReference type="GO" id="GO:0030659">
    <property type="term" value="C:cytoplasmic vesicle membrane"/>
    <property type="evidence" value="ECO:0007669"/>
    <property type="project" value="UniProtKB-SubCell"/>
</dbReference>
<evidence type="ECO:0000256" key="5">
    <source>
        <dbReference type="ARBA" id="ARBA00022723"/>
    </source>
</evidence>
<dbReference type="SUPFAM" id="SSF49562">
    <property type="entry name" value="C2 domain (Calcium/lipid-binding domain, CaLB)"/>
    <property type="match status" value="2"/>
</dbReference>
<dbReference type="EMBL" id="OV696687">
    <property type="protein sequence ID" value="CAH1253824.1"/>
    <property type="molecule type" value="Genomic_DNA"/>
</dbReference>
<evidence type="ECO:0000256" key="13">
    <source>
        <dbReference type="SAM" id="Phobius"/>
    </source>
</evidence>
<keyword evidence="6" id="KW-0677">Repeat</keyword>
<evidence type="ECO:0000256" key="4">
    <source>
        <dbReference type="ARBA" id="ARBA00022692"/>
    </source>
</evidence>
<keyword evidence="9 13" id="KW-0472">Membrane</keyword>
<accession>A0A8K0EHV2</accession>
<dbReference type="GO" id="GO:0070382">
    <property type="term" value="C:exocytic vesicle"/>
    <property type="evidence" value="ECO:0007669"/>
    <property type="project" value="TreeGrafter"/>
</dbReference>
<dbReference type="GO" id="GO:0005544">
    <property type="term" value="F:calcium-dependent phospholipid binding"/>
    <property type="evidence" value="ECO:0007669"/>
    <property type="project" value="TreeGrafter"/>
</dbReference>
<dbReference type="PANTHER" id="PTHR10024">
    <property type="entry name" value="SYNAPTOTAGMIN"/>
    <property type="match status" value="1"/>
</dbReference>
<dbReference type="CDD" id="cd08404">
    <property type="entry name" value="C2B_Synaptotagmin-4"/>
    <property type="match status" value="1"/>
</dbReference>
<reference evidence="15" key="1">
    <citation type="submission" date="2022-01" db="EMBL/GenBank/DDBJ databases">
        <authorList>
            <person name="Braso-Vives M."/>
        </authorList>
    </citation>
    <scope>NUCLEOTIDE SEQUENCE</scope>
</reference>
<feature type="domain" description="C2" evidence="14">
    <location>
        <begin position="296"/>
        <end position="430"/>
    </location>
</feature>
<dbReference type="SMART" id="SM00239">
    <property type="entry name" value="C2"/>
    <property type="match status" value="2"/>
</dbReference>
<dbReference type="GO" id="GO:0006906">
    <property type="term" value="P:vesicle fusion"/>
    <property type="evidence" value="ECO:0007669"/>
    <property type="project" value="TreeGrafter"/>
</dbReference>